<dbReference type="GO" id="GO:0035861">
    <property type="term" value="C:site of double-strand break"/>
    <property type="evidence" value="ECO:0007669"/>
    <property type="project" value="TreeGrafter"/>
</dbReference>
<evidence type="ECO:0000256" key="13">
    <source>
        <dbReference type="ARBA" id="ARBA00023211"/>
    </source>
</evidence>
<evidence type="ECO:0000256" key="12">
    <source>
        <dbReference type="ARBA" id="ARBA00023204"/>
    </source>
</evidence>
<feature type="compositionally biased region" description="Low complexity" evidence="19">
    <location>
        <begin position="613"/>
        <end position="626"/>
    </location>
</feature>
<dbReference type="FunFam" id="3.60.21.10:FF:000011">
    <property type="entry name" value="Double-strand break repair protein"/>
    <property type="match status" value="1"/>
</dbReference>
<evidence type="ECO:0000256" key="5">
    <source>
        <dbReference type="ARBA" id="ARBA00022454"/>
    </source>
</evidence>
<keyword evidence="12 16" id="KW-0234">DNA repair</keyword>
<evidence type="ECO:0000256" key="19">
    <source>
        <dbReference type="SAM" id="MobiDB-lite"/>
    </source>
</evidence>
<evidence type="ECO:0000256" key="7">
    <source>
        <dbReference type="ARBA" id="ARBA00022723"/>
    </source>
</evidence>
<comment type="function">
    <text evidence="16">Core component of the MRN complex, which plays a central role in double-strand break (DSB) repair, DNA recombination, maintenance of telomere integrity and meiosis. The MRN complex is involved in the repair of DNA double-strand breaks (DSBs) via homologous recombination (HR), an error-free mechanism which primarily occurs during S and G2 phases. The complex (1) mediates the end resection of damaged DNA, which generates proper single-stranded DNA, a key initial steps in HR, and is (2) required for the recruitment of other repair factors and efficient activation of ATM and ATR upon DNA damage. Within the MRN complex, MRE11 possesses both single-strand endonuclease activity and double-strand-specific 3'-5' exonuclease activity. MRE11 first endonucleolytically cleaves the 5' strand at DNA DSB ends to prevent non-homologous end joining (NHEJ) and licence HR. It then generates a single-stranded DNA gap via 3' to 5' exonucleolytic degradation, which is required for single-strand invasion and recombination.</text>
</comment>
<evidence type="ECO:0000256" key="16">
    <source>
        <dbReference type="PIRNR" id="PIRNR000882"/>
    </source>
</evidence>
<keyword evidence="5" id="KW-0158">Chromosome</keyword>
<dbReference type="GO" id="GO:0006303">
    <property type="term" value="P:double-strand break repair via nonhomologous end joining"/>
    <property type="evidence" value="ECO:0007669"/>
    <property type="project" value="TreeGrafter"/>
</dbReference>
<dbReference type="PANTHER" id="PTHR10139:SF1">
    <property type="entry name" value="DOUBLE-STRAND BREAK REPAIR PROTEIN MRE11"/>
    <property type="match status" value="1"/>
</dbReference>
<keyword evidence="11 16" id="KW-0269">Exonuclease</keyword>
<comment type="subcellular location">
    <subcellularLocation>
        <location evidence="3">Chromosome</location>
    </subcellularLocation>
    <subcellularLocation>
        <location evidence="2 16">Nucleus</location>
    </subcellularLocation>
</comment>
<evidence type="ECO:0000256" key="2">
    <source>
        <dbReference type="ARBA" id="ARBA00004123"/>
    </source>
</evidence>
<protein>
    <recommendedName>
        <fullName evidence="16">Double-strand break repair protein</fullName>
    </recommendedName>
</protein>
<dbReference type="InterPro" id="IPR041796">
    <property type="entry name" value="Mre11_N"/>
</dbReference>
<dbReference type="GO" id="GO:0097552">
    <property type="term" value="P:mitochondrial double-strand break repair via homologous recombination"/>
    <property type="evidence" value="ECO:0007669"/>
    <property type="project" value="TreeGrafter"/>
</dbReference>
<keyword evidence="22" id="KW-1185">Reference proteome</keyword>
<sequence length="654" mass="74622">MEQETDADFVPENVLKILVATDIHLGYCERHPVRGDDSFHTFEEILLLAKRHQVDMVLLGGDLFHENKPSRSCLVRTMRILRDYCFGEKPVLFDFLSEPAEVFDSPYPVNFLDAYHSVSLPIFTIHGNHDDPVGGSGEQFSALDILQMANLINYFGKVKDAQSIELRPLLIKKGVTKLALYGLGNIRDERLYATWHDEGKVTWLRPQDAELSEWFNFFVFHQNRGQKGGSNIYFEDLFPSFLDLVIWGHEHECKIELQGPNPCITQPGSSIATSLIEGEAVPKHVAILEIFREQFKWKPIRLKTVRPFVMKHIRLDEEKSLENANKDQVEEFLVKYVDRLLADVEADFYRALQDLDDDIPIDPRLKQPLVRVRVEYSNHQATVNPQRFGQHFVGKIANSSEILKFQRRSNRNKKTTGRSGSLELLDHKPDTSEELSVLGLIQQMLDPKSSLHILPVADLNSALEQFVFKSETSAIPDFVESYLTKVKKVVLSKNDLVTELNEEEIKAVCRQLLEDKDFETKEAEKNEPEQKPSLEKSVSNNNSASFVRMFLDDSEEDENIAEHEKTNSRKQSAAAKKTTLSNIKKSRPTNTKRTREKALKDVLSQEEGAATYNSSTRKNNSSTNTRKSSRIASLVQGSERASKYDFDESGEDSE</sequence>
<evidence type="ECO:0000256" key="4">
    <source>
        <dbReference type="ARBA" id="ARBA00009028"/>
    </source>
</evidence>
<dbReference type="EMBL" id="JANCYU010000027">
    <property type="protein sequence ID" value="KAK4524935.1"/>
    <property type="molecule type" value="Genomic_DNA"/>
</dbReference>
<reference evidence="21 22" key="1">
    <citation type="submission" date="2022-07" db="EMBL/GenBank/DDBJ databases">
        <title>Genome-wide signatures of adaptation to extreme environments.</title>
        <authorList>
            <person name="Cho C.H."/>
            <person name="Yoon H.S."/>
        </authorList>
    </citation>
    <scope>NUCLEOTIDE SEQUENCE [LARGE SCALE GENOMIC DNA]</scope>
    <source>
        <strain evidence="21 22">108.79 E11</strain>
    </source>
</reference>
<dbReference type="Pfam" id="PF04152">
    <property type="entry name" value="Mre11_DNA_bind"/>
    <property type="match status" value="1"/>
</dbReference>
<dbReference type="SUPFAM" id="SSF56300">
    <property type="entry name" value="Metallo-dependent phosphatases"/>
    <property type="match status" value="1"/>
</dbReference>
<dbReference type="Pfam" id="PF00149">
    <property type="entry name" value="Metallophos"/>
    <property type="match status" value="1"/>
</dbReference>
<evidence type="ECO:0000256" key="8">
    <source>
        <dbReference type="ARBA" id="ARBA00022759"/>
    </source>
</evidence>
<dbReference type="InterPro" id="IPR003701">
    <property type="entry name" value="Mre11"/>
</dbReference>
<proteinExistence type="inferred from homology"/>
<dbReference type="InterPro" id="IPR038487">
    <property type="entry name" value="Mre11_capping_dom"/>
</dbReference>
<feature type="compositionally biased region" description="Basic residues" evidence="19">
    <location>
        <begin position="584"/>
        <end position="595"/>
    </location>
</feature>
<dbReference type="GO" id="GO:0000723">
    <property type="term" value="P:telomere maintenance"/>
    <property type="evidence" value="ECO:0007669"/>
    <property type="project" value="TreeGrafter"/>
</dbReference>
<gene>
    <name evidence="21" type="ORF">GAYE_SCF07G2838</name>
</gene>
<dbReference type="GO" id="GO:0030870">
    <property type="term" value="C:Mre11 complex"/>
    <property type="evidence" value="ECO:0007669"/>
    <property type="project" value="UniProtKB-UniRule"/>
</dbReference>
<dbReference type="CDD" id="cd00840">
    <property type="entry name" value="MPP_Mre11_N"/>
    <property type="match status" value="1"/>
</dbReference>
<dbReference type="SMART" id="SM01347">
    <property type="entry name" value="Mre11_DNA_bind"/>
    <property type="match status" value="1"/>
</dbReference>
<comment type="caution">
    <text evidence="21">The sequence shown here is derived from an EMBL/GenBank/DDBJ whole genome shotgun (WGS) entry which is preliminary data.</text>
</comment>
<keyword evidence="15 16" id="KW-0469">Meiosis</keyword>
<evidence type="ECO:0000256" key="17">
    <source>
        <dbReference type="PIRSR" id="PIRSR000882-1"/>
    </source>
</evidence>
<keyword evidence="8 16" id="KW-0255">Endonuclease</keyword>
<dbReference type="GO" id="GO:0030145">
    <property type="term" value="F:manganese ion binding"/>
    <property type="evidence" value="ECO:0007669"/>
    <property type="project" value="UniProtKB-UniRule"/>
</dbReference>
<keyword evidence="7" id="KW-0479">Metal-binding</keyword>
<dbReference type="GO" id="GO:0042138">
    <property type="term" value="P:meiotic DNA double-strand break formation"/>
    <property type="evidence" value="ECO:0007669"/>
    <property type="project" value="TreeGrafter"/>
</dbReference>
<evidence type="ECO:0000259" key="20">
    <source>
        <dbReference type="SMART" id="SM01347"/>
    </source>
</evidence>
<dbReference type="InterPro" id="IPR004843">
    <property type="entry name" value="Calcineurin-like_PHP"/>
</dbReference>
<comment type="cofactor">
    <cofactor evidence="1 16">
        <name>Mn(2+)</name>
        <dbReference type="ChEBI" id="CHEBI:29035"/>
    </cofactor>
</comment>
<dbReference type="Gene3D" id="3.60.21.10">
    <property type="match status" value="1"/>
</dbReference>
<evidence type="ECO:0000256" key="10">
    <source>
        <dbReference type="ARBA" id="ARBA00022801"/>
    </source>
</evidence>
<evidence type="ECO:0000256" key="14">
    <source>
        <dbReference type="ARBA" id="ARBA00023242"/>
    </source>
</evidence>
<dbReference type="AlphaFoldDB" id="A0AAV9IBV2"/>
<dbReference type="Proteomes" id="UP001300502">
    <property type="component" value="Unassembled WGS sequence"/>
</dbReference>
<feature type="domain" description="Mre11 DNA-binding" evidence="20">
    <location>
        <begin position="295"/>
        <end position="466"/>
    </location>
</feature>
<accession>A0AAV9IBV2</accession>
<evidence type="ECO:0000256" key="6">
    <source>
        <dbReference type="ARBA" id="ARBA00022722"/>
    </source>
</evidence>
<feature type="region of interest" description="Disordered" evidence="19">
    <location>
        <begin position="556"/>
        <end position="654"/>
    </location>
</feature>
<feature type="compositionally biased region" description="Basic and acidic residues" evidence="19">
    <location>
        <begin position="519"/>
        <end position="534"/>
    </location>
</feature>
<feature type="region of interest" description="Disordered" evidence="19">
    <location>
        <begin position="519"/>
        <end position="539"/>
    </location>
</feature>
<organism evidence="21 22">
    <name type="scientific">Galdieria yellowstonensis</name>
    <dbReference type="NCBI Taxonomy" id="3028027"/>
    <lineage>
        <taxon>Eukaryota</taxon>
        <taxon>Rhodophyta</taxon>
        <taxon>Bangiophyceae</taxon>
        <taxon>Galdieriales</taxon>
        <taxon>Galdieriaceae</taxon>
        <taxon>Galdieria</taxon>
    </lineage>
</organism>
<evidence type="ECO:0000256" key="11">
    <source>
        <dbReference type="ARBA" id="ARBA00022839"/>
    </source>
</evidence>
<evidence type="ECO:0000313" key="21">
    <source>
        <dbReference type="EMBL" id="KAK4524935.1"/>
    </source>
</evidence>
<comment type="similarity">
    <text evidence="4 16 18">Belongs to the MRE11/RAD32 family.</text>
</comment>
<keyword evidence="13 16" id="KW-0464">Manganese</keyword>
<keyword evidence="14 16" id="KW-0539">Nucleus</keyword>
<keyword evidence="10 16" id="KW-0378">Hydrolase</keyword>
<evidence type="ECO:0000256" key="1">
    <source>
        <dbReference type="ARBA" id="ARBA00001936"/>
    </source>
</evidence>
<dbReference type="GO" id="GO:0000014">
    <property type="term" value="F:single-stranded DNA endodeoxyribonuclease activity"/>
    <property type="evidence" value="ECO:0007669"/>
    <property type="project" value="TreeGrafter"/>
</dbReference>
<evidence type="ECO:0000256" key="9">
    <source>
        <dbReference type="ARBA" id="ARBA00022763"/>
    </source>
</evidence>
<name>A0AAV9IBV2_9RHOD</name>
<dbReference type="InterPro" id="IPR007281">
    <property type="entry name" value="Mre11_DNA-bd"/>
</dbReference>
<dbReference type="GO" id="GO:0007095">
    <property type="term" value="P:mitotic G2 DNA damage checkpoint signaling"/>
    <property type="evidence" value="ECO:0007669"/>
    <property type="project" value="TreeGrafter"/>
</dbReference>
<dbReference type="GO" id="GO:0000724">
    <property type="term" value="P:double-strand break repair via homologous recombination"/>
    <property type="evidence" value="ECO:0007669"/>
    <property type="project" value="TreeGrafter"/>
</dbReference>
<dbReference type="GO" id="GO:0008296">
    <property type="term" value="F:3'-5'-DNA exonuclease activity"/>
    <property type="evidence" value="ECO:0007669"/>
    <property type="project" value="InterPro"/>
</dbReference>
<dbReference type="PANTHER" id="PTHR10139">
    <property type="entry name" value="DOUBLE-STRAND BREAK REPAIR PROTEIN MRE11"/>
    <property type="match status" value="1"/>
</dbReference>
<evidence type="ECO:0000256" key="15">
    <source>
        <dbReference type="ARBA" id="ARBA00023254"/>
    </source>
</evidence>
<feature type="active site" description="Proton donor" evidence="17">
    <location>
        <position position="129"/>
    </location>
</feature>
<keyword evidence="9 16" id="KW-0227">DNA damage</keyword>
<evidence type="ECO:0000256" key="18">
    <source>
        <dbReference type="RuleBase" id="RU003447"/>
    </source>
</evidence>
<dbReference type="Gene3D" id="3.30.110.110">
    <property type="entry name" value="Mre11, capping domain"/>
    <property type="match status" value="1"/>
</dbReference>
<dbReference type="InterPro" id="IPR029052">
    <property type="entry name" value="Metallo-depent_PP-like"/>
</dbReference>
<dbReference type="NCBIfam" id="TIGR00583">
    <property type="entry name" value="mre11"/>
    <property type="match status" value="1"/>
</dbReference>
<evidence type="ECO:0000313" key="22">
    <source>
        <dbReference type="Proteomes" id="UP001300502"/>
    </source>
</evidence>
<dbReference type="PIRSF" id="PIRSF000882">
    <property type="entry name" value="DSB_repair_MRE11"/>
    <property type="match status" value="1"/>
</dbReference>
<evidence type="ECO:0000256" key="3">
    <source>
        <dbReference type="ARBA" id="ARBA00004286"/>
    </source>
</evidence>
<keyword evidence="6 16" id="KW-0540">Nuclease</keyword>